<dbReference type="EMBL" id="UYIN01000008">
    <property type="protein sequence ID" value="VDG71782.1"/>
    <property type="molecule type" value="Genomic_DNA"/>
</dbReference>
<accession>A0ABY6SUR5</accession>
<name>A0ABY6SUR5_9CLOT</name>
<sequence>MANYGTCEECKQDTVVELHHIISRKQLKALEFCEHNFAYLCYNHHRNNKTGIHANRELDHKHKLRFQSYLEMSFFNEYLTREEIKEVLGIKDKALDSILKHLILQKGKYTREDVIRACMGGRIIIEDENNGL</sequence>
<dbReference type="RefSeq" id="WP_125148638.1">
    <property type="nucleotide sequence ID" value="NZ_UYIN01000008.1"/>
</dbReference>
<comment type="caution">
    <text evidence="1">The sequence shown here is derived from an EMBL/GenBank/DDBJ whole genome shotgun (WGS) entry which is preliminary data.</text>
</comment>
<organism evidence="1 2">
    <name type="scientific">Clostridium carnis</name>
    <dbReference type="NCBI Taxonomy" id="1530"/>
    <lineage>
        <taxon>Bacteria</taxon>
        <taxon>Bacillati</taxon>
        <taxon>Bacillota</taxon>
        <taxon>Clostridia</taxon>
        <taxon>Eubacteriales</taxon>
        <taxon>Clostridiaceae</taxon>
        <taxon>Clostridium</taxon>
    </lineage>
</organism>
<dbReference type="Proteomes" id="UP000277570">
    <property type="component" value="Unassembled WGS sequence"/>
</dbReference>
<gene>
    <name evidence="1" type="ORF">NCTC10913_02127</name>
</gene>
<proteinExistence type="predicted"/>
<evidence type="ECO:0000313" key="2">
    <source>
        <dbReference type="Proteomes" id="UP000277570"/>
    </source>
</evidence>
<keyword evidence="2" id="KW-1185">Reference proteome</keyword>
<evidence type="ECO:0000313" key="1">
    <source>
        <dbReference type="EMBL" id="VDG71782.1"/>
    </source>
</evidence>
<reference evidence="1 2" key="1">
    <citation type="submission" date="2018-11" db="EMBL/GenBank/DDBJ databases">
        <authorList>
            <consortium name="Pathogen Informatics"/>
        </authorList>
    </citation>
    <scope>NUCLEOTIDE SEQUENCE [LARGE SCALE GENOMIC DNA]</scope>
    <source>
        <strain evidence="1 2">NCTC10913</strain>
    </source>
</reference>
<protein>
    <submittedName>
        <fullName evidence="1">Phage protein</fullName>
    </submittedName>
</protein>